<dbReference type="SMART" id="SM01045">
    <property type="entry name" value="BURP"/>
    <property type="match status" value="1"/>
</dbReference>
<dbReference type="Gramene" id="OB04G13630.1">
    <property type="protein sequence ID" value="OB04G13630.1"/>
    <property type="gene ID" value="OB04G13630"/>
</dbReference>
<dbReference type="PROSITE" id="PS51277">
    <property type="entry name" value="BURP"/>
    <property type="match status" value="1"/>
</dbReference>
<evidence type="ECO:0000313" key="2">
    <source>
        <dbReference type="EnsemblPlants" id="OB04G13630.1"/>
    </source>
</evidence>
<dbReference type="AlphaFoldDB" id="J3LW38"/>
<dbReference type="eggNOG" id="ENOG502QQHP">
    <property type="taxonomic scope" value="Eukaryota"/>
</dbReference>
<dbReference type="OMA" id="VFLCHRT"/>
<dbReference type="PANTHER" id="PTHR31236">
    <property type="entry name" value="BURP DOMAIN PROTEIN USPL1-LIKE"/>
    <property type="match status" value="1"/>
</dbReference>
<dbReference type="HOGENOM" id="CLU_011822_0_1_1"/>
<dbReference type="Proteomes" id="UP000006038">
    <property type="component" value="Chromosome 4"/>
</dbReference>
<dbReference type="STRING" id="4533.J3LW38"/>
<evidence type="ECO:0000313" key="3">
    <source>
        <dbReference type="Proteomes" id="UP000006038"/>
    </source>
</evidence>
<sequence length="251" mass="27063">MATLTRLPLDYLRVHLTIRVPTPTSSQLPRSSSSSKTPSMALFFLEKNLQQGKKISLHFTNTMASSTAMFLPRSEAKSIPFSSNDMPVILARLGVGRGSGDAAVMSRTLHYCELPSLESMVDFVTSTSGFETRDVNAESTVLVSKARSPPAQEYTVAGVKPMGGTGQLIACHPRTYVYAVFLCHRTEATRAYTASLVSEDGTAARAVAVCHTDTAGWNPEHAAFQILGVKPGTVPVCHFVKPDAVVWTRTG</sequence>
<reference evidence="2" key="1">
    <citation type="journal article" date="2013" name="Nat. Commun.">
        <title>Whole-genome sequencing of Oryza brachyantha reveals mechanisms underlying Oryza genome evolution.</title>
        <authorList>
            <person name="Chen J."/>
            <person name="Huang Q."/>
            <person name="Gao D."/>
            <person name="Wang J."/>
            <person name="Lang Y."/>
            <person name="Liu T."/>
            <person name="Li B."/>
            <person name="Bai Z."/>
            <person name="Luis Goicoechea J."/>
            <person name="Liang C."/>
            <person name="Chen C."/>
            <person name="Zhang W."/>
            <person name="Sun S."/>
            <person name="Liao Y."/>
            <person name="Zhang X."/>
            <person name="Yang L."/>
            <person name="Song C."/>
            <person name="Wang M."/>
            <person name="Shi J."/>
            <person name="Liu G."/>
            <person name="Liu J."/>
            <person name="Zhou H."/>
            <person name="Zhou W."/>
            <person name="Yu Q."/>
            <person name="An N."/>
            <person name="Chen Y."/>
            <person name="Cai Q."/>
            <person name="Wang B."/>
            <person name="Liu B."/>
            <person name="Min J."/>
            <person name="Huang Y."/>
            <person name="Wu H."/>
            <person name="Li Z."/>
            <person name="Zhang Y."/>
            <person name="Yin Y."/>
            <person name="Song W."/>
            <person name="Jiang J."/>
            <person name="Jackson S.A."/>
            <person name="Wing R.A."/>
            <person name="Wang J."/>
            <person name="Chen M."/>
        </authorList>
    </citation>
    <scope>NUCLEOTIDE SEQUENCE [LARGE SCALE GENOMIC DNA]</scope>
    <source>
        <strain evidence="2">cv. IRGC 101232</strain>
    </source>
</reference>
<keyword evidence="3" id="KW-1185">Reference proteome</keyword>
<protein>
    <recommendedName>
        <fullName evidence="1">BURP domain-containing protein</fullName>
    </recommendedName>
</protein>
<reference evidence="2" key="2">
    <citation type="submission" date="2013-04" db="UniProtKB">
        <authorList>
            <consortium name="EnsemblPlants"/>
        </authorList>
    </citation>
    <scope>IDENTIFICATION</scope>
</reference>
<feature type="domain" description="BURP" evidence="1">
    <location>
        <begin position="43"/>
        <end position="250"/>
    </location>
</feature>
<evidence type="ECO:0000259" key="1">
    <source>
        <dbReference type="PROSITE" id="PS51277"/>
    </source>
</evidence>
<dbReference type="PANTHER" id="PTHR31236:SF2">
    <property type="entry name" value="BURP DOMAIN PROTEIN RD22"/>
    <property type="match status" value="1"/>
</dbReference>
<dbReference type="Pfam" id="PF03181">
    <property type="entry name" value="BURP"/>
    <property type="match status" value="1"/>
</dbReference>
<dbReference type="InterPro" id="IPR044816">
    <property type="entry name" value="BURP"/>
</dbReference>
<name>J3LW38_ORYBR</name>
<dbReference type="InterPro" id="IPR004873">
    <property type="entry name" value="BURP_dom"/>
</dbReference>
<proteinExistence type="predicted"/>
<accession>J3LW38</accession>
<organism evidence="2">
    <name type="scientific">Oryza brachyantha</name>
    <name type="common">malo sina</name>
    <dbReference type="NCBI Taxonomy" id="4533"/>
    <lineage>
        <taxon>Eukaryota</taxon>
        <taxon>Viridiplantae</taxon>
        <taxon>Streptophyta</taxon>
        <taxon>Embryophyta</taxon>
        <taxon>Tracheophyta</taxon>
        <taxon>Spermatophyta</taxon>
        <taxon>Magnoliopsida</taxon>
        <taxon>Liliopsida</taxon>
        <taxon>Poales</taxon>
        <taxon>Poaceae</taxon>
        <taxon>BOP clade</taxon>
        <taxon>Oryzoideae</taxon>
        <taxon>Oryzeae</taxon>
        <taxon>Oryzinae</taxon>
        <taxon>Oryza</taxon>
    </lineage>
</organism>
<dbReference type="EnsemblPlants" id="OB04G13630.1">
    <property type="protein sequence ID" value="OB04G13630.1"/>
    <property type="gene ID" value="OB04G13630"/>
</dbReference>